<name>A0A1J1I1L7_9DIPT</name>
<keyword evidence="2" id="KW-1185">Reference proteome</keyword>
<evidence type="ECO:0000313" key="1">
    <source>
        <dbReference type="EMBL" id="CRK94107.1"/>
    </source>
</evidence>
<gene>
    <name evidence="1" type="ORF">CLUMA_CG007630</name>
</gene>
<proteinExistence type="predicted"/>
<accession>A0A1J1I1L7</accession>
<dbReference type="Proteomes" id="UP000183832">
    <property type="component" value="Unassembled WGS sequence"/>
</dbReference>
<sequence>MKWDEYQTKRHQQQTIKIFNNLFEGENEEENILRSCYRLLKSFNLKYSRVVNVQVILHASVN</sequence>
<reference evidence="1 2" key="1">
    <citation type="submission" date="2015-04" db="EMBL/GenBank/DDBJ databases">
        <authorList>
            <person name="Syromyatnikov M.Y."/>
            <person name="Popov V.N."/>
        </authorList>
    </citation>
    <scope>NUCLEOTIDE SEQUENCE [LARGE SCALE GENOMIC DNA]</scope>
</reference>
<protein>
    <submittedName>
        <fullName evidence="1">CLUMA_CG007630, isoform A</fullName>
    </submittedName>
</protein>
<evidence type="ECO:0000313" key="2">
    <source>
        <dbReference type="Proteomes" id="UP000183832"/>
    </source>
</evidence>
<organism evidence="1 2">
    <name type="scientific">Clunio marinus</name>
    <dbReference type="NCBI Taxonomy" id="568069"/>
    <lineage>
        <taxon>Eukaryota</taxon>
        <taxon>Metazoa</taxon>
        <taxon>Ecdysozoa</taxon>
        <taxon>Arthropoda</taxon>
        <taxon>Hexapoda</taxon>
        <taxon>Insecta</taxon>
        <taxon>Pterygota</taxon>
        <taxon>Neoptera</taxon>
        <taxon>Endopterygota</taxon>
        <taxon>Diptera</taxon>
        <taxon>Nematocera</taxon>
        <taxon>Chironomoidea</taxon>
        <taxon>Chironomidae</taxon>
        <taxon>Clunio</taxon>
    </lineage>
</organism>
<dbReference type="AlphaFoldDB" id="A0A1J1I1L7"/>
<dbReference type="EMBL" id="CVRI01000038">
    <property type="protein sequence ID" value="CRK94107.1"/>
    <property type="molecule type" value="Genomic_DNA"/>
</dbReference>